<evidence type="ECO:0008006" key="14">
    <source>
        <dbReference type="Google" id="ProtNLM"/>
    </source>
</evidence>
<comment type="cofactor">
    <cofactor evidence="1">
        <name>Mg(2+)</name>
        <dbReference type="ChEBI" id="CHEBI:18420"/>
    </cofactor>
</comment>
<keyword evidence="3 9" id="KW-0808">Transferase</keyword>
<evidence type="ECO:0000313" key="13">
    <source>
        <dbReference type="Proteomes" id="UP001642520"/>
    </source>
</evidence>
<reference evidence="12 13" key="1">
    <citation type="submission" date="2024-08" db="EMBL/GenBank/DDBJ databases">
        <authorList>
            <person name="Will J Nash"/>
            <person name="Angela Man"/>
            <person name="Seanna McTaggart"/>
            <person name="Kendall Baker"/>
            <person name="Tom Barker"/>
            <person name="Leah Catchpole"/>
            <person name="Alex Durrant"/>
            <person name="Karim Gharbi"/>
            <person name="Naomi Irish"/>
            <person name="Gemy Kaithakottil"/>
            <person name="Debby Ku"/>
            <person name="Aaliyah Providence"/>
            <person name="Felix Shaw"/>
            <person name="David Swarbreck"/>
            <person name="Chris Watkins"/>
            <person name="Ann M. McCartney"/>
            <person name="Giulio Formenti"/>
            <person name="Alice Mouton"/>
            <person name="Noel Vella"/>
            <person name="Bjorn M von Reumont"/>
            <person name="Adriana Vella"/>
            <person name="Wilfried Haerty"/>
        </authorList>
    </citation>
    <scope>NUCLEOTIDE SEQUENCE [LARGE SCALE GENOMIC DNA]</scope>
</reference>
<keyword evidence="7" id="KW-0547">Nucleotide-binding</keyword>
<dbReference type="SUPFAM" id="SSF81301">
    <property type="entry name" value="Nucleotidyltransferase"/>
    <property type="match status" value="1"/>
</dbReference>
<evidence type="ECO:0000259" key="11">
    <source>
        <dbReference type="Pfam" id="PF12627"/>
    </source>
</evidence>
<evidence type="ECO:0000256" key="9">
    <source>
        <dbReference type="RuleBase" id="RU003953"/>
    </source>
</evidence>
<feature type="domain" description="tRNA nucleotidyltransferase/poly(A) polymerase RNA and SrmB- binding" evidence="11">
    <location>
        <begin position="235"/>
        <end position="284"/>
    </location>
</feature>
<evidence type="ECO:0000256" key="5">
    <source>
        <dbReference type="ARBA" id="ARBA00022695"/>
    </source>
</evidence>
<keyword evidence="13" id="KW-1185">Reference proteome</keyword>
<dbReference type="Pfam" id="PF01743">
    <property type="entry name" value="PolyA_pol"/>
    <property type="match status" value="1"/>
</dbReference>
<dbReference type="InterPro" id="IPR002646">
    <property type="entry name" value="PolA_pol_head_dom"/>
</dbReference>
<evidence type="ECO:0000256" key="7">
    <source>
        <dbReference type="ARBA" id="ARBA00022741"/>
    </source>
</evidence>
<comment type="similarity">
    <text evidence="2 9">Belongs to the tRNA nucleotidyltransferase/poly(A) polymerase family.</text>
</comment>
<dbReference type="EMBL" id="CAXAJV020001300">
    <property type="protein sequence ID" value="CAL7950163.1"/>
    <property type="molecule type" value="Genomic_DNA"/>
</dbReference>
<evidence type="ECO:0000256" key="8">
    <source>
        <dbReference type="ARBA" id="ARBA00022842"/>
    </source>
</evidence>
<evidence type="ECO:0000259" key="10">
    <source>
        <dbReference type="Pfam" id="PF01743"/>
    </source>
</evidence>
<evidence type="ECO:0000313" key="12">
    <source>
        <dbReference type="EMBL" id="CAL7950163.1"/>
    </source>
</evidence>
<dbReference type="InterPro" id="IPR032828">
    <property type="entry name" value="PolyA_RNA-bd"/>
</dbReference>
<dbReference type="PANTHER" id="PTHR46173:SF1">
    <property type="entry name" value="CCA TRNA NUCLEOTIDYLTRANSFERASE 1, MITOCHONDRIAL"/>
    <property type="match status" value="1"/>
</dbReference>
<evidence type="ECO:0000256" key="3">
    <source>
        <dbReference type="ARBA" id="ARBA00022679"/>
    </source>
</evidence>
<protein>
    <recommendedName>
        <fullName evidence="14">CCA tRNA nucleotidyltransferase 1, mitochondrial</fullName>
    </recommendedName>
</protein>
<evidence type="ECO:0000256" key="6">
    <source>
        <dbReference type="ARBA" id="ARBA00022723"/>
    </source>
</evidence>
<feature type="domain" description="Poly A polymerase head" evidence="10">
    <location>
        <begin position="78"/>
        <end position="199"/>
    </location>
</feature>
<dbReference type="Gene3D" id="1.10.3090.10">
    <property type="entry name" value="cca-adding enzyme, domain 2"/>
    <property type="match status" value="1"/>
</dbReference>
<name>A0ABP1PEE7_XYLVO</name>
<evidence type="ECO:0000256" key="4">
    <source>
        <dbReference type="ARBA" id="ARBA00022694"/>
    </source>
</evidence>
<organism evidence="12 13">
    <name type="scientific">Xylocopa violacea</name>
    <name type="common">Violet carpenter bee</name>
    <name type="synonym">Apis violacea</name>
    <dbReference type="NCBI Taxonomy" id="135666"/>
    <lineage>
        <taxon>Eukaryota</taxon>
        <taxon>Metazoa</taxon>
        <taxon>Ecdysozoa</taxon>
        <taxon>Arthropoda</taxon>
        <taxon>Hexapoda</taxon>
        <taxon>Insecta</taxon>
        <taxon>Pterygota</taxon>
        <taxon>Neoptera</taxon>
        <taxon>Endopterygota</taxon>
        <taxon>Hymenoptera</taxon>
        <taxon>Apocrita</taxon>
        <taxon>Aculeata</taxon>
        <taxon>Apoidea</taxon>
        <taxon>Anthophila</taxon>
        <taxon>Apidae</taxon>
        <taxon>Xylocopa</taxon>
        <taxon>Xylocopa</taxon>
    </lineage>
</organism>
<dbReference type="InterPro" id="IPR050264">
    <property type="entry name" value="Bact_CCA-adding_enz_type3_sf"/>
</dbReference>
<evidence type="ECO:0000256" key="1">
    <source>
        <dbReference type="ARBA" id="ARBA00001946"/>
    </source>
</evidence>
<dbReference type="Proteomes" id="UP001642520">
    <property type="component" value="Unassembled WGS sequence"/>
</dbReference>
<dbReference type="CDD" id="cd05398">
    <property type="entry name" value="NT_ClassII-CCAase"/>
    <property type="match status" value="1"/>
</dbReference>
<gene>
    <name evidence="12" type="ORF">XYLVIOL_LOCUS9796</name>
</gene>
<comment type="caution">
    <text evidence="12">The sequence shown here is derived from an EMBL/GenBank/DDBJ whole genome shotgun (WGS) entry which is preliminary data.</text>
</comment>
<dbReference type="Pfam" id="PF12627">
    <property type="entry name" value="PolyA_pol_RNAbd"/>
    <property type="match status" value="1"/>
</dbReference>
<sequence>MPIVLHRINYISFRHFLRDCSRTFKTWKRVIMKDELMPPSRSDPIVKKLDNTLFNSVFTPELTSLLQLFKKYNYELKLAGGAVRDILMDIQPKDLDFATDATPDEMKNMFEKEDVRMINNKGEKHGTITARINDKENFEITTLRIDTHTNGRHAKVEFTKNWKLDALRRDLTINSMFLDFEGRVYDYFFGYDDLQKRKVAFVGNPSHRIKEDYLRILRYFRFYGRIAEQPDAHDEQIILAIKENINGLEGTSGERIWSEWSKILSGNYAKELTLKMLECGFARYAGLPEKLNIENFESVYDATRKNSIILQPITLLALLLKNEDEVFEVHNRLKFSAYERDLALFILRYWEDKPSTDLLKFYKRILIHYKGKVSNVRSHICELLKCKQHFSLAEDIEKIVIPRFPITGYMLEKYIKRRTMMGIVIKELKNIWLDKNFEITADELLQEVPRIVSELEDND</sequence>
<accession>A0ABP1PEE7</accession>
<keyword evidence="8" id="KW-0460">Magnesium</keyword>
<dbReference type="SUPFAM" id="SSF81891">
    <property type="entry name" value="Poly A polymerase C-terminal region-like"/>
    <property type="match status" value="1"/>
</dbReference>
<keyword evidence="9" id="KW-0694">RNA-binding</keyword>
<dbReference type="InterPro" id="IPR043519">
    <property type="entry name" value="NT_sf"/>
</dbReference>
<dbReference type="Gene3D" id="3.30.460.10">
    <property type="entry name" value="Beta Polymerase, domain 2"/>
    <property type="match status" value="1"/>
</dbReference>
<keyword evidence="5" id="KW-0548">Nucleotidyltransferase</keyword>
<proteinExistence type="inferred from homology"/>
<dbReference type="PANTHER" id="PTHR46173">
    <property type="entry name" value="CCA TRNA NUCLEOTIDYLTRANSFERASE 1, MITOCHONDRIAL"/>
    <property type="match status" value="1"/>
</dbReference>
<evidence type="ECO:0000256" key="2">
    <source>
        <dbReference type="ARBA" id="ARBA00007265"/>
    </source>
</evidence>
<keyword evidence="6" id="KW-0479">Metal-binding</keyword>
<keyword evidence="4" id="KW-0819">tRNA processing</keyword>